<dbReference type="PANTHER" id="PTHR43365">
    <property type="entry name" value="BLR7806 PROTEIN"/>
    <property type="match status" value="1"/>
</dbReference>
<evidence type="ECO:0000256" key="3">
    <source>
        <dbReference type="ARBA" id="ARBA00023315"/>
    </source>
</evidence>
<name>H5XHM3_9PSEU</name>
<dbReference type="InterPro" id="IPR002155">
    <property type="entry name" value="Thiolase"/>
</dbReference>
<dbReference type="SUPFAM" id="SSF53901">
    <property type="entry name" value="Thiolase-like"/>
    <property type="match status" value="2"/>
</dbReference>
<sequence length="379" mass="40148">MTSRAVVVDAVRTPISKRGGVLSGMRPAELLRTVLLELLRRNRLEPSAVQQIVGGCVTQVGEQGFNVTRCAWLSTGLDHTVPCLTIDASCGSAQQANELIRAQIDAGVLDLGIACGVESMSRVPAGANIPGGKRDYQTDDYPWDDPPGLQFGGAERIARRQGHTREQLDAFGVRSQRLAAAARDRGVFAEEIVPVETPNGVVTEDEGIRDSTPETLATLRTTLREGLHTAATTSQVSDGAAAVLWMSAERAQALGLRPIGRVVGHTFVGADPYYLLDGPVDATRAVLDRTGMALADLDLAEVNEAFASVVLSWVERTGADLDRVNVNGGAIALGHPMGATGARLVATALGELRRRDREHALVTMCCGGSLGTATVLQRL</sequence>
<evidence type="ECO:0000256" key="4">
    <source>
        <dbReference type="PIRSR" id="PIRSR000429-1"/>
    </source>
</evidence>
<feature type="domain" description="Thiolase C-terminal" evidence="7">
    <location>
        <begin position="257"/>
        <end position="378"/>
    </location>
</feature>
<dbReference type="Proteomes" id="UP000002791">
    <property type="component" value="Chromosome"/>
</dbReference>
<dbReference type="RefSeq" id="WP_005457025.1">
    <property type="nucleotide sequence ID" value="NZ_CM001440.1"/>
</dbReference>
<feature type="domain" description="Thiolase N-terminal" evidence="6">
    <location>
        <begin position="6"/>
        <end position="248"/>
    </location>
</feature>
<dbReference type="InterPro" id="IPR020617">
    <property type="entry name" value="Thiolase_C"/>
</dbReference>
<keyword evidence="9" id="KW-1185">Reference proteome</keyword>
<dbReference type="EMBL" id="CM001440">
    <property type="protein sequence ID" value="EHR61703.1"/>
    <property type="molecule type" value="Genomic_DNA"/>
</dbReference>
<dbReference type="HOGENOM" id="CLU_031026_2_3_11"/>
<proteinExistence type="inferred from homology"/>
<feature type="active site" description="Proton acceptor" evidence="4">
    <location>
        <position position="335"/>
    </location>
</feature>
<evidence type="ECO:0000256" key="2">
    <source>
        <dbReference type="ARBA" id="ARBA00022679"/>
    </source>
</evidence>
<dbReference type="NCBIfam" id="NF005889">
    <property type="entry name" value="PRK07850.1"/>
    <property type="match status" value="1"/>
</dbReference>
<evidence type="ECO:0000256" key="1">
    <source>
        <dbReference type="ARBA" id="ARBA00010982"/>
    </source>
</evidence>
<dbReference type="PROSITE" id="PS00737">
    <property type="entry name" value="THIOLASE_2"/>
    <property type="match status" value="1"/>
</dbReference>
<reference evidence="8 9" key="1">
    <citation type="submission" date="2011-11" db="EMBL/GenBank/DDBJ databases">
        <title>The Noncontiguous Finished sequence of Saccharomonospora cyanea NA-134.</title>
        <authorList>
            <consortium name="US DOE Joint Genome Institute"/>
            <person name="Lucas S."/>
            <person name="Han J."/>
            <person name="Lapidus A."/>
            <person name="Cheng J.-F."/>
            <person name="Goodwin L."/>
            <person name="Pitluck S."/>
            <person name="Peters L."/>
            <person name="Ovchinnikova G."/>
            <person name="Lu M."/>
            <person name="Detter J.C."/>
            <person name="Han C."/>
            <person name="Tapia R."/>
            <person name="Land M."/>
            <person name="Hauser L."/>
            <person name="Kyrpides N."/>
            <person name="Ivanova N."/>
            <person name="Pagani I."/>
            <person name="Brambilla E.-M."/>
            <person name="Klenk H.-P."/>
            <person name="Woyke T."/>
        </authorList>
    </citation>
    <scope>NUCLEOTIDE SEQUENCE [LARGE SCALE GENOMIC DNA]</scope>
    <source>
        <strain evidence="8 9">NA-134</strain>
    </source>
</reference>
<evidence type="ECO:0000256" key="5">
    <source>
        <dbReference type="RuleBase" id="RU003557"/>
    </source>
</evidence>
<dbReference type="PANTHER" id="PTHR43365:SF1">
    <property type="entry name" value="ACETYL-COA C-ACYLTRANSFERASE"/>
    <property type="match status" value="1"/>
</dbReference>
<dbReference type="AlphaFoldDB" id="H5XHM3"/>
<dbReference type="InterPro" id="IPR020616">
    <property type="entry name" value="Thiolase_N"/>
</dbReference>
<keyword evidence="2 5" id="KW-0808">Transferase</keyword>
<comment type="similarity">
    <text evidence="1 5">Belongs to the thiolase-like superfamily. Thiolase family.</text>
</comment>
<dbReference type="InterPro" id="IPR020613">
    <property type="entry name" value="Thiolase_CS"/>
</dbReference>
<dbReference type="NCBIfam" id="TIGR01930">
    <property type="entry name" value="AcCoA-C-Actrans"/>
    <property type="match status" value="1"/>
</dbReference>
<dbReference type="Gene3D" id="3.40.47.10">
    <property type="match status" value="2"/>
</dbReference>
<feature type="active site" description="Acyl-thioester intermediate" evidence="4">
    <location>
        <position position="90"/>
    </location>
</feature>
<dbReference type="CDD" id="cd00751">
    <property type="entry name" value="thiolase"/>
    <property type="match status" value="1"/>
</dbReference>
<feature type="active site" description="Proton acceptor" evidence="4">
    <location>
        <position position="365"/>
    </location>
</feature>
<organism evidence="8 9">
    <name type="scientific">Saccharomonospora cyanea NA-134</name>
    <dbReference type="NCBI Taxonomy" id="882082"/>
    <lineage>
        <taxon>Bacteria</taxon>
        <taxon>Bacillati</taxon>
        <taxon>Actinomycetota</taxon>
        <taxon>Actinomycetes</taxon>
        <taxon>Pseudonocardiales</taxon>
        <taxon>Pseudonocardiaceae</taxon>
        <taxon>Saccharomonospora</taxon>
    </lineage>
</organism>
<evidence type="ECO:0000259" key="7">
    <source>
        <dbReference type="Pfam" id="PF02803"/>
    </source>
</evidence>
<dbReference type="PIRSF" id="PIRSF000429">
    <property type="entry name" value="Ac-CoA_Ac_transf"/>
    <property type="match status" value="1"/>
</dbReference>
<dbReference type="GO" id="GO:0016747">
    <property type="term" value="F:acyltransferase activity, transferring groups other than amino-acyl groups"/>
    <property type="evidence" value="ECO:0007669"/>
    <property type="project" value="InterPro"/>
</dbReference>
<protein>
    <submittedName>
        <fullName evidence="8">Acetyl-CoA acetyltransferase</fullName>
    </submittedName>
</protein>
<dbReference type="STRING" id="882082.SaccyDRAFT_2857"/>
<keyword evidence="3 5" id="KW-0012">Acyltransferase</keyword>
<dbReference type="InterPro" id="IPR016039">
    <property type="entry name" value="Thiolase-like"/>
</dbReference>
<dbReference type="Pfam" id="PF02803">
    <property type="entry name" value="Thiolase_C"/>
    <property type="match status" value="1"/>
</dbReference>
<dbReference type="Pfam" id="PF00108">
    <property type="entry name" value="Thiolase_N"/>
    <property type="match status" value="1"/>
</dbReference>
<evidence type="ECO:0000259" key="6">
    <source>
        <dbReference type="Pfam" id="PF00108"/>
    </source>
</evidence>
<accession>H5XHM3</accession>
<evidence type="ECO:0000313" key="9">
    <source>
        <dbReference type="Proteomes" id="UP000002791"/>
    </source>
</evidence>
<gene>
    <name evidence="8" type="ORF">SaccyDRAFT_2857</name>
</gene>
<evidence type="ECO:0000313" key="8">
    <source>
        <dbReference type="EMBL" id="EHR61703.1"/>
    </source>
</evidence>
<dbReference type="eggNOG" id="COG0183">
    <property type="taxonomic scope" value="Bacteria"/>
</dbReference>
<dbReference type="OrthoDB" id="9764638at2"/>